<keyword evidence="5" id="KW-0539">Nucleus</keyword>
<sequence length="505" mass="54781">MDGEADVKPAKNTSRVALAVGTDPRAWSYRYMFERPGMKGHALDEAIEVLTQVLLETYGLSLDDVADPSVVSQETVYVVGRICPALTKPDGQGQESKQVREARLKDGIIIEASKTIGSGSRTPLRFTQSVTLRGIQDGNKKLVHAAGSGNKLGLVPGMICAFRGRNGGGDGFVAEEILLPPPLPQAATRASELIQNQYSPARLDGDNLKVTVTSGPYTNDDDLDFTPWHRLMDDVERQKPDVILLLGPFLPASHASLSSPTLQQMPAEIFQQHISRRLNVLCEASTRTTAILLPSTKDVIHSHIAWPQPMLEKNVLGLHKRVKCLPNPCLFSINEVVFGATTADVLRDVRAEEVVVDVGQDPSVTVKPASETSDAIARSVRVLLGQRSFYPVFPASAASQLPLDVTHSSLAQFKTVTPDILLVPSVLTPFARIVDGTVCVNPGPLARGSGEATAPQSRGKGSYARFDIAPMKKDRLRDLEENSDEAEAPIGHEIYERARVDLVRI</sequence>
<dbReference type="GO" id="GO:0006270">
    <property type="term" value="P:DNA replication initiation"/>
    <property type="evidence" value="ECO:0007669"/>
    <property type="project" value="TreeGrafter"/>
</dbReference>
<dbReference type="InterPro" id="IPR007185">
    <property type="entry name" value="DNA_pol_a/d/e_bsu"/>
</dbReference>
<evidence type="ECO:0000256" key="3">
    <source>
        <dbReference type="ARBA" id="ARBA00018596"/>
    </source>
</evidence>
<keyword evidence="4" id="KW-0235">DNA replication</keyword>
<evidence type="ECO:0000313" key="9">
    <source>
        <dbReference type="Proteomes" id="UP000245768"/>
    </source>
</evidence>
<dbReference type="InParanoid" id="A0A316Z250"/>
<organism evidence="8 9">
    <name type="scientific">Acaromyces ingoldii</name>
    <dbReference type="NCBI Taxonomy" id="215250"/>
    <lineage>
        <taxon>Eukaryota</taxon>
        <taxon>Fungi</taxon>
        <taxon>Dikarya</taxon>
        <taxon>Basidiomycota</taxon>
        <taxon>Ustilaginomycotina</taxon>
        <taxon>Exobasidiomycetes</taxon>
        <taxon>Exobasidiales</taxon>
        <taxon>Cryptobasidiaceae</taxon>
        <taxon>Acaromyces</taxon>
    </lineage>
</organism>
<evidence type="ECO:0000256" key="5">
    <source>
        <dbReference type="ARBA" id="ARBA00023242"/>
    </source>
</evidence>
<proteinExistence type="inferred from homology"/>
<dbReference type="Pfam" id="PF22062">
    <property type="entry name" value="OB_DPOA2"/>
    <property type="match status" value="1"/>
</dbReference>
<feature type="domain" description="DNA polymerase alpha/delta/epsilon subunit B" evidence="6">
    <location>
        <begin position="210"/>
        <end position="431"/>
    </location>
</feature>
<evidence type="ECO:0000259" key="6">
    <source>
        <dbReference type="Pfam" id="PF04042"/>
    </source>
</evidence>
<dbReference type="STRING" id="215250.A0A316Z250"/>
<evidence type="ECO:0000256" key="1">
    <source>
        <dbReference type="ARBA" id="ARBA00004123"/>
    </source>
</evidence>
<evidence type="ECO:0000313" key="8">
    <source>
        <dbReference type="EMBL" id="PWN94265.1"/>
    </source>
</evidence>
<dbReference type="Proteomes" id="UP000245768">
    <property type="component" value="Unassembled WGS sequence"/>
</dbReference>
<name>A0A316Z250_9BASI</name>
<dbReference type="GO" id="GO:0005658">
    <property type="term" value="C:alpha DNA polymerase:primase complex"/>
    <property type="evidence" value="ECO:0007669"/>
    <property type="project" value="TreeGrafter"/>
</dbReference>
<dbReference type="InterPro" id="IPR054300">
    <property type="entry name" value="OB_DPOA2"/>
</dbReference>
<dbReference type="AlphaFoldDB" id="A0A316Z250"/>
<dbReference type="InterPro" id="IPR016722">
    <property type="entry name" value="DNA_pol_alpha_bsu"/>
</dbReference>
<evidence type="ECO:0000256" key="4">
    <source>
        <dbReference type="ARBA" id="ARBA00022705"/>
    </source>
</evidence>
<dbReference type="FunCoup" id="A0A316Z250">
    <property type="interactions" value="156"/>
</dbReference>
<evidence type="ECO:0000259" key="7">
    <source>
        <dbReference type="Pfam" id="PF22062"/>
    </source>
</evidence>
<gene>
    <name evidence="8" type="ORF">FA10DRAFT_226399</name>
</gene>
<dbReference type="PIRSF" id="PIRSF018300">
    <property type="entry name" value="DNA_pol_alph_2"/>
    <property type="match status" value="1"/>
</dbReference>
<dbReference type="Pfam" id="PF04042">
    <property type="entry name" value="DNA_pol_E_B"/>
    <property type="match status" value="1"/>
</dbReference>
<dbReference type="PANTHER" id="PTHR23061:SF12">
    <property type="entry name" value="DNA POLYMERASE ALPHA SUBUNIT B"/>
    <property type="match status" value="1"/>
</dbReference>
<dbReference type="RefSeq" id="XP_025381463.1">
    <property type="nucleotide sequence ID" value="XM_025518689.1"/>
</dbReference>
<evidence type="ECO:0000256" key="2">
    <source>
        <dbReference type="ARBA" id="ARBA00007299"/>
    </source>
</evidence>
<dbReference type="PANTHER" id="PTHR23061">
    <property type="entry name" value="DNA POLYMERASE 2 ALPHA 70 KDA SUBUNIT"/>
    <property type="match status" value="1"/>
</dbReference>
<protein>
    <recommendedName>
        <fullName evidence="3">DNA polymerase alpha subunit B</fullName>
    </recommendedName>
</protein>
<dbReference type="EMBL" id="KZ819634">
    <property type="protein sequence ID" value="PWN94265.1"/>
    <property type="molecule type" value="Genomic_DNA"/>
</dbReference>
<keyword evidence="9" id="KW-1185">Reference proteome</keyword>
<dbReference type="GO" id="GO:0003677">
    <property type="term" value="F:DNA binding"/>
    <property type="evidence" value="ECO:0007669"/>
    <property type="project" value="InterPro"/>
</dbReference>
<dbReference type="GeneID" id="37040605"/>
<feature type="domain" description="DNA polymerase alpha subunit B OB" evidence="7">
    <location>
        <begin position="42"/>
        <end position="126"/>
    </location>
</feature>
<comment type="subcellular location">
    <subcellularLocation>
        <location evidence="1">Nucleus</location>
    </subcellularLocation>
</comment>
<dbReference type="OrthoDB" id="336885at2759"/>
<dbReference type="Gene3D" id="3.60.21.60">
    <property type="match status" value="1"/>
</dbReference>
<accession>A0A316Z250</accession>
<comment type="similarity">
    <text evidence="2">Belongs to the DNA polymerase alpha subunit B family.</text>
</comment>
<reference evidence="8 9" key="1">
    <citation type="journal article" date="2018" name="Mol. Biol. Evol.">
        <title>Broad Genomic Sampling Reveals a Smut Pathogenic Ancestry of the Fungal Clade Ustilaginomycotina.</title>
        <authorList>
            <person name="Kijpornyongpan T."/>
            <person name="Mondo S.J."/>
            <person name="Barry K."/>
            <person name="Sandor L."/>
            <person name="Lee J."/>
            <person name="Lipzen A."/>
            <person name="Pangilinan J."/>
            <person name="LaButti K."/>
            <person name="Hainaut M."/>
            <person name="Henrissat B."/>
            <person name="Grigoriev I.V."/>
            <person name="Spatafora J.W."/>
            <person name="Aime M.C."/>
        </authorList>
    </citation>
    <scope>NUCLEOTIDE SEQUENCE [LARGE SCALE GENOMIC DNA]</scope>
    <source>
        <strain evidence="8 9">MCA 4198</strain>
    </source>
</reference>